<feature type="transmembrane region" description="Helical" evidence="2">
    <location>
        <begin position="104"/>
        <end position="126"/>
    </location>
</feature>
<feature type="transmembrane region" description="Helical" evidence="2">
    <location>
        <begin position="467"/>
        <end position="483"/>
    </location>
</feature>
<sequence>MEGVELVKLDPIALGSQEEEIEEQKKDEIMTAEESHPIQIPLLLSNNNSNHHEETSVSSSSSSIHQEAKPSLPLPLLLCNSVYGFTMSLATLPMMYIINTRVPLPLAILPTYYALAFLPFSLKTLYAYVACFTKRRHGMYVGWILWALTSSVGWTHVASSGGVFAVGIANGTFTAWSGFLLGLTSLDTARAQYQTFEVSASVFQSQASTARNVGSFSASIISCIVFGVNQTQNSGDWNTALVDGMFWATGCCQLVGLLVVLLCGQAFEPAMQTTTMPATTNDTTGCSQRPSYSALEVHQSQDDDFQDEEEGSTTGTNNPQSSFCSMNVVIIVALQVSILVLALRKEIVKGLAGHNNIVPISLGLIGLLALTAVGFYRCSRQPNREAATTTTMQTFRQRLSWSHIVGVVLILRHAVPSTSSILSSFVYHCFETQPFWLQVFTLADTGMITLASWLYQKLLAPHYSHGRKLITLLAIMTVIKHSLQNMHLFVVHAKDYTSPTFPWMVLAIKGLAAFLMEASFLPSFVLATVTVSETKATWDNADDTSEHQPLPDYDDAGQHQTNSNEQEDNPTSRTTPAIKASTSTNLMYGSLVSCIEFGDQIGAILATPLVTALNITRENNWHNLDVMIELCSGIGVLSAGMFVLLLCYLPPAAQSSPQRPQEV</sequence>
<feature type="compositionally biased region" description="Polar residues" evidence="1">
    <location>
        <begin position="558"/>
        <end position="577"/>
    </location>
</feature>
<accession>A0A9N8E1E7</accession>
<reference evidence="3" key="1">
    <citation type="submission" date="2020-06" db="EMBL/GenBank/DDBJ databases">
        <authorList>
            <consortium name="Plant Systems Biology data submission"/>
        </authorList>
    </citation>
    <scope>NUCLEOTIDE SEQUENCE</scope>
    <source>
        <strain evidence="3">D6</strain>
    </source>
</reference>
<dbReference type="EMBL" id="CAICTM010000550">
    <property type="protein sequence ID" value="CAB9512703.1"/>
    <property type="molecule type" value="Genomic_DNA"/>
</dbReference>
<feature type="transmembrane region" description="Helical" evidence="2">
    <location>
        <begin position="213"/>
        <end position="232"/>
    </location>
</feature>
<feature type="transmembrane region" description="Helical" evidence="2">
    <location>
        <begin position="356"/>
        <end position="378"/>
    </location>
</feature>
<feature type="transmembrane region" description="Helical" evidence="2">
    <location>
        <begin position="435"/>
        <end position="455"/>
    </location>
</feature>
<dbReference type="OrthoDB" id="47626at2759"/>
<feature type="transmembrane region" description="Helical" evidence="2">
    <location>
        <begin position="323"/>
        <end position="344"/>
    </location>
</feature>
<feature type="transmembrane region" description="Helical" evidence="2">
    <location>
        <begin position="503"/>
        <end position="527"/>
    </location>
</feature>
<gene>
    <name evidence="3" type="ORF">SEMRO_551_G164830.1</name>
</gene>
<feature type="region of interest" description="Disordered" evidence="1">
    <location>
        <begin position="539"/>
        <end position="577"/>
    </location>
</feature>
<proteinExistence type="predicted"/>
<evidence type="ECO:0000313" key="3">
    <source>
        <dbReference type="EMBL" id="CAB9512703.1"/>
    </source>
</evidence>
<feature type="transmembrane region" description="Helical" evidence="2">
    <location>
        <begin position="244"/>
        <end position="267"/>
    </location>
</feature>
<keyword evidence="2" id="KW-0812">Transmembrane</keyword>
<evidence type="ECO:0000313" key="4">
    <source>
        <dbReference type="Proteomes" id="UP001153069"/>
    </source>
</evidence>
<feature type="transmembrane region" description="Helical" evidence="2">
    <location>
        <begin position="74"/>
        <end position="98"/>
    </location>
</feature>
<keyword evidence="2" id="KW-0472">Membrane</keyword>
<dbReference type="AlphaFoldDB" id="A0A9N8E1E7"/>
<organism evidence="3 4">
    <name type="scientific">Seminavis robusta</name>
    <dbReference type="NCBI Taxonomy" id="568900"/>
    <lineage>
        <taxon>Eukaryota</taxon>
        <taxon>Sar</taxon>
        <taxon>Stramenopiles</taxon>
        <taxon>Ochrophyta</taxon>
        <taxon>Bacillariophyta</taxon>
        <taxon>Bacillariophyceae</taxon>
        <taxon>Bacillariophycidae</taxon>
        <taxon>Naviculales</taxon>
        <taxon>Naviculaceae</taxon>
        <taxon>Seminavis</taxon>
    </lineage>
</organism>
<protein>
    <submittedName>
        <fullName evidence="3">Uncharacterized protein</fullName>
    </submittedName>
</protein>
<name>A0A9N8E1E7_9STRA</name>
<evidence type="ECO:0000256" key="1">
    <source>
        <dbReference type="SAM" id="MobiDB-lite"/>
    </source>
</evidence>
<feature type="compositionally biased region" description="Acidic residues" evidence="1">
    <location>
        <begin position="302"/>
        <end position="311"/>
    </location>
</feature>
<feature type="region of interest" description="Disordered" evidence="1">
    <location>
        <begin position="297"/>
        <end position="319"/>
    </location>
</feature>
<feature type="transmembrane region" description="Helical" evidence="2">
    <location>
        <begin position="626"/>
        <end position="649"/>
    </location>
</feature>
<keyword evidence="4" id="KW-1185">Reference proteome</keyword>
<feature type="transmembrane region" description="Helical" evidence="2">
    <location>
        <begin position="163"/>
        <end position="183"/>
    </location>
</feature>
<feature type="transmembrane region" description="Helical" evidence="2">
    <location>
        <begin position="399"/>
        <end position="415"/>
    </location>
</feature>
<comment type="caution">
    <text evidence="3">The sequence shown here is derived from an EMBL/GenBank/DDBJ whole genome shotgun (WGS) entry which is preliminary data.</text>
</comment>
<dbReference type="Proteomes" id="UP001153069">
    <property type="component" value="Unassembled WGS sequence"/>
</dbReference>
<feature type="transmembrane region" description="Helical" evidence="2">
    <location>
        <begin position="138"/>
        <end position="157"/>
    </location>
</feature>
<evidence type="ECO:0000256" key="2">
    <source>
        <dbReference type="SAM" id="Phobius"/>
    </source>
</evidence>
<keyword evidence="2" id="KW-1133">Transmembrane helix</keyword>